<dbReference type="RefSeq" id="WP_236956143.1">
    <property type="nucleotide sequence ID" value="NZ_JBHRSV010000004.1"/>
</dbReference>
<evidence type="ECO:0000256" key="2">
    <source>
        <dbReference type="ARBA" id="ARBA00006217"/>
    </source>
</evidence>
<evidence type="ECO:0000256" key="3">
    <source>
        <dbReference type="ARBA" id="ARBA00012925"/>
    </source>
</evidence>
<dbReference type="CDD" id="cd00883">
    <property type="entry name" value="beta_CA_cladeA"/>
    <property type="match status" value="1"/>
</dbReference>
<evidence type="ECO:0000256" key="5">
    <source>
        <dbReference type="ARBA" id="ARBA00022833"/>
    </source>
</evidence>
<comment type="caution">
    <text evidence="8">The sequence shown here is derived from an EMBL/GenBank/DDBJ whole genome shotgun (WGS) entry which is preliminary data.</text>
</comment>
<name>A0ABV6ZVI0_9PROT</name>
<keyword evidence="9" id="KW-1185">Reference proteome</keyword>
<dbReference type="SUPFAM" id="SSF53056">
    <property type="entry name" value="beta-carbonic anhydrase, cab"/>
    <property type="match status" value="1"/>
</dbReference>
<comment type="cofactor">
    <cofactor evidence="1">
        <name>Zn(2+)</name>
        <dbReference type="ChEBI" id="CHEBI:29105"/>
    </cofactor>
</comment>
<dbReference type="InterPro" id="IPR036874">
    <property type="entry name" value="Carbonic_anhydrase_sf"/>
</dbReference>
<dbReference type="SMART" id="SM00947">
    <property type="entry name" value="Pro_CA"/>
    <property type="match status" value="1"/>
</dbReference>
<dbReference type="PROSITE" id="PS00704">
    <property type="entry name" value="PROK_CO2_ANHYDRASE_1"/>
    <property type="match status" value="1"/>
</dbReference>
<comment type="catalytic activity">
    <reaction evidence="7">
        <text>hydrogencarbonate + H(+) = CO2 + H2O</text>
        <dbReference type="Rhea" id="RHEA:10748"/>
        <dbReference type="ChEBI" id="CHEBI:15377"/>
        <dbReference type="ChEBI" id="CHEBI:15378"/>
        <dbReference type="ChEBI" id="CHEBI:16526"/>
        <dbReference type="ChEBI" id="CHEBI:17544"/>
        <dbReference type="EC" id="4.2.1.1"/>
    </reaction>
</comment>
<evidence type="ECO:0000313" key="9">
    <source>
        <dbReference type="Proteomes" id="UP001595379"/>
    </source>
</evidence>
<evidence type="ECO:0000256" key="6">
    <source>
        <dbReference type="ARBA" id="ARBA00023239"/>
    </source>
</evidence>
<dbReference type="InterPro" id="IPR015892">
    <property type="entry name" value="Carbonic_anhydrase_CS"/>
</dbReference>
<dbReference type="PANTHER" id="PTHR11002">
    <property type="entry name" value="CARBONIC ANHYDRASE"/>
    <property type="match status" value="1"/>
</dbReference>
<evidence type="ECO:0000256" key="7">
    <source>
        <dbReference type="ARBA" id="ARBA00048348"/>
    </source>
</evidence>
<dbReference type="Pfam" id="PF00484">
    <property type="entry name" value="Pro_CA"/>
    <property type="match status" value="1"/>
</dbReference>
<sequence length="212" mass="24197">MIDRLLDNNLSWAATRVRIDPGYFQRLSLQQSPEYLWIGCSDSRVPANEIVGLDPGELFVHRNIANLAPPRDINFLSVLQYSIDILKVRHIIVCGHYGCGGVRAALTEQRYGLIDHWLQPVADLAHEHESHLQAISDFDTRVNVACEHNVRTQVESLGKNPFVKDAWRRGQKLSIHGWIYSIRDGLLRNLEISVDRPKAVDALSKRPWFPDD</sequence>
<keyword evidence="5" id="KW-0862">Zinc</keyword>
<comment type="similarity">
    <text evidence="2">Belongs to the beta-class carbonic anhydrase family.</text>
</comment>
<dbReference type="InterPro" id="IPR001765">
    <property type="entry name" value="Carbonic_anhydrase"/>
</dbReference>
<evidence type="ECO:0000313" key="8">
    <source>
        <dbReference type="EMBL" id="MFC2925465.1"/>
    </source>
</evidence>
<keyword evidence="4" id="KW-0479">Metal-binding</keyword>
<proteinExistence type="inferred from homology"/>
<gene>
    <name evidence="8" type="ORF">ACFOOR_05050</name>
</gene>
<accession>A0ABV6ZVI0</accession>
<dbReference type="EC" id="4.2.1.1" evidence="3"/>
<reference evidence="9" key="1">
    <citation type="journal article" date="2019" name="Int. J. Syst. Evol. Microbiol.">
        <title>The Global Catalogue of Microorganisms (GCM) 10K type strain sequencing project: providing services to taxonomists for standard genome sequencing and annotation.</title>
        <authorList>
            <consortium name="The Broad Institute Genomics Platform"/>
            <consortium name="The Broad Institute Genome Sequencing Center for Infectious Disease"/>
            <person name="Wu L."/>
            <person name="Ma J."/>
        </authorList>
    </citation>
    <scope>NUCLEOTIDE SEQUENCE [LARGE SCALE GENOMIC DNA]</scope>
    <source>
        <strain evidence="9">KCTC 52487</strain>
    </source>
</reference>
<dbReference type="EMBL" id="JBHRSV010000004">
    <property type="protein sequence ID" value="MFC2925465.1"/>
    <property type="molecule type" value="Genomic_DNA"/>
</dbReference>
<keyword evidence="6" id="KW-0456">Lyase</keyword>
<dbReference type="Gene3D" id="3.40.1050.10">
    <property type="entry name" value="Carbonic anhydrase"/>
    <property type="match status" value="1"/>
</dbReference>
<evidence type="ECO:0000256" key="1">
    <source>
        <dbReference type="ARBA" id="ARBA00001947"/>
    </source>
</evidence>
<dbReference type="PANTHER" id="PTHR11002:SF76">
    <property type="entry name" value="CARBONIC ANHYDRASE"/>
    <property type="match status" value="1"/>
</dbReference>
<dbReference type="Proteomes" id="UP001595379">
    <property type="component" value="Unassembled WGS sequence"/>
</dbReference>
<evidence type="ECO:0000256" key="4">
    <source>
        <dbReference type="ARBA" id="ARBA00022723"/>
    </source>
</evidence>
<protein>
    <recommendedName>
        <fullName evidence="3">carbonic anhydrase</fullName>
        <ecNumber evidence="3">4.2.1.1</ecNumber>
    </recommendedName>
</protein>
<organism evidence="8 9">
    <name type="scientific">Hyphobacterium vulgare</name>
    <dbReference type="NCBI Taxonomy" id="1736751"/>
    <lineage>
        <taxon>Bacteria</taxon>
        <taxon>Pseudomonadati</taxon>
        <taxon>Pseudomonadota</taxon>
        <taxon>Alphaproteobacteria</taxon>
        <taxon>Maricaulales</taxon>
        <taxon>Maricaulaceae</taxon>
        <taxon>Hyphobacterium</taxon>
    </lineage>
</organism>